<keyword evidence="3" id="KW-1185">Reference proteome</keyword>
<protein>
    <recommendedName>
        <fullName evidence="4">Rhamnogalacturonan lyase domain-containing protein</fullName>
    </recommendedName>
</protein>
<feature type="signal peptide" evidence="1">
    <location>
        <begin position="1"/>
        <end position="20"/>
    </location>
</feature>
<reference evidence="2 3" key="1">
    <citation type="submission" date="2019-02" db="EMBL/GenBank/DDBJ databases">
        <title>Deep-cultivation of Planctomycetes and their phenomic and genomic characterization uncovers novel biology.</title>
        <authorList>
            <person name="Wiegand S."/>
            <person name="Jogler M."/>
            <person name="Boedeker C."/>
            <person name="Pinto D."/>
            <person name="Vollmers J."/>
            <person name="Rivas-Marin E."/>
            <person name="Kohn T."/>
            <person name="Peeters S.H."/>
            <person name="Heuer A."/>
            <person name="Rast P."/>
            <person name="Oberbeckmann S."/>
            <person name="Bunk B."/>
            <person name="Jeske O."/>
            <person name="Meyerdierks A."/>
            <person name="Storesund J.E."/>
            <person name="Kallscheuer N."/>
            <person name="Luecker S."/>
            <person name="Lage O.M."/>
            <person name="Pohl T."/>
            <person name="Merkel B.J."/>
            <person name="Hornburger P."/>
            <person name="Mueller R.-W."/>
            <person name="Bruemmer F."/>
            <person name="Labrenz M."/>
            <person name="Spormann A.M."/>
            <person name="Op Den Camp H."/>
            <person name="Overmann J."/>
            <person name="Amann R."/>
            <person name="Jetten M.S.M."/>
            <person name="Mascher T."/>
            <person name="Medema M.H."/>
            <person name="Devos D.P."/>
            <person name="Kaster A.-K."/>
            <person name="Ovreas L."/>
            <person name="Rohde M."/>
            <person name="Galperin M.Y."/>
            <person name="Jogler C."/>
        </authorList>
    </citation>
    <scope>NUCLEOTIDE SEQUENCE [LARGE SCALE GENOMIC DNA]</scope>
    <source>
        <strain evidence="2 3">KOR34</strain>
    </source>
</reference>
<accession>A0A5C5V768</accession>
<evidence type="ECO:0000256" key="1">
    <source>
        <dbReference type="SAM" id="SignalP"/>
    </source>
</evidence>
<dbReference type="AlphaFoldDB" id="A0A5C5V768"/>
<evidence type="ECO:0008006" key="4">
    <source>
        <dbReference type="Google" id="ProtNLM"/>
    </source>
</evidence>
<comment type="caution">
    <text evidence="2">The sequence shown here is derived from an EMBL/GenBank/DDBJ whole genome shotgun (WGS) entry which is preliminary data.</text>
</comment>
<keyword evidence="1" id="KW-0732">Signal</keyword>
<dbReference type="Gene3D" id="2.60.40.420">
    <property type="entry name" value="Cupredoxins - blue copper proteins"/>
    <property type="match status" value="1"/>
</dbReference>
<dbReference type="InterPro" id="IPR008972">
    <property type="entry name" value="Cupredoxin"/>
</dbReference>
<gene>
    <name evidence="2" type="ORF">KOR34_34070</name>
</gene>
<dbReference type="SUPFAM" id="SSF49503">
    <property type="entry name" value="Cupredoxins"/>
    <property type="match status" value="1"/>
</dbReference>
<evidence type="ECO:0000313" key="2">
    <source>
        <dbReference type="EMBL" id="TWT33575.1"/>
    </source>
</evidence>
<dbReference type="EMBL" id="SIHJ01000002">
    <property type="protein sequence ID" value="TWT33575.1"/>
    <property type="molecule type" value="Genomic_DNA"/>
</dbReference>
<name>A0A5C5V768_9BACT</name>
<sequence length="255" mass="27415" precursor="true">MAGGAAAMALLLVSPCIAQASGFGVLRGRFVVDGKPPVPSAPKVTADEFCINCKPQQQSVVVSDAGGLANAVVWLRPPRGEKIPLPPGDPEALRKSVELANKNCVFTPHVTLVRTGQTLRITNQDPTGHNTKFDLVRNAPFNQLIPAEGKISKRLDEAESKPLPVACNIHPFMRGYLLVRDDPYMAVSDKDGRFEIPVMPAGEHEIQFWHETGYLKNVPLPTGATDRRGRAELTITAGQTLDLGDVSVPAGLLVD</sequence>
<organism evidence="2 3">
    <name type="scientific">Posidoniimonas corsicana</name>
    <dbReference type="NCBI Taxonomy" id="1938618"/>
    <lineage>
        <taxon>Bacteria</taxon>
        <taxon>Pseudomonadati</taxon>
        <taxon>Planctomycetota</taxon>
        <taxon>Planctomycetia</taxon>
        <taxon>Pirellulales</taxon>
        <taxon>Lacipirellulaceae</taxon>
        <taxon>Posidoniimonas</taxon>
    </lineage>
</organism>
<evidence type="ECO:0000313" key="3">
    <source>
        <dbReference type="Proteomes" id="UP000316714"/>
    </source>
</evidence>
<feature type="chain" id="PRO_5023114354" description="Rhamnogalacturonan lyase domain-containing protein" evidence="1">
    <location>
        <begin position="21"/>
        <end position="255"/>
    </location>
</feature>
<dbReference type="Proteomes" id="UP000316714">
    <property type="component" value="Unassembled WGS sequence"/>
</dbReference>
<proteinExistence type="predicted"/>